<dbReference type="AlphaFoldDB" id="A0A922PVQ9"/>
<evidence type="ECO:0000313" key="2">
    <source>
        <dbReference type="Proteomes" id="UP000051085"/>
    </source>
</evidence>
<reference evidence="1 2" key="1">
    <citation type="journal article" date="2015" name="Genome Announc.">
        <title>Expanding the biotechnology potential of lactobacilli through comparative genomics of 213 strains and associated genera.</title>
        <authorList>
            <person name="Sun Z."/>
            <person name="Harris H.M."/>
            <person name="McCann A."/>
            <person name="Guo C."/>
            <person name="Argimon S."/>
            <person name="Zhang W."/>
            <person name="Yang X."/>
            <person name="Jeffery I.B."/>
            <person name="Cooney J.C."/>
            <person name="Kagawa T.F."/>
            <person name="Liu W."/>
            <person name="Song Y."/>
            <person name="Salvetti E."/>
            <person name="Wrobel A."/>
            <person name="Rasinkangas P."/>
            <person name="Parkhill J."/>
            <person name="Rea M.C."/>
            <person name="O'Sullivan O."/>
            <person name="Ritari J."/>
            <person name="Douillard F.P."/>
            <person name="Paul Ross R."/>
            <person name="Yang R."/>
            <person name="Briner A.E."/>
            <person name="Felis G.E."/>
            <person name="de Vos W.M."/>
            <person name="Barrangou R."/>
            <person name="Klaenhammer T.R."/>
            <person name="Caufield P.W."/>
            <person name="Cui Y."/>
            <person name="Zhang H."/>
            <person name="O'Toole P.W."/>
        </authorList>
    </citation>
    <scope>NUCLEOTIDE SEQUENCE [LARGE SCALE GENOMIC DNA]</scope>
    <source>
        <strain evidence="1 2">DSM 8475</strain>
    </source>
</reference>
<dbReference type="Pfam" id="PF13563">
    <property type="entry name" value="2_5_RNA_ligase2"/>
    <property type="match status" value="1"/>
</dbReference>
<dbReference type="Proteomes" id="UP000051085">
    <property type="component" value="Unassembled WGS sequence"/>
</dbReference>
<dbReference type="SUPFAM" id="SSF55144">
    <property type="entry name" value="LigT-like"/>
    <property type="match status" value="1"/>
</dbReference>
<sequence length="224" mass="25015">MDGLHELYAKIDRQGRRALADHQEDVDPYLTAATDDRWGLALILRLPAHVSRNITFVLQTLRAAEPDLYCYPAADMHITVMDIIGARPGLHLSSQQLARYRQAVAATVAGSPAIDWHLAGLVLSPGAVMVKGYYSTALQMIREKLRTNLAQTGLPVHERYQTRSGHVTVARFAHPLHDPAALVRLANADRTLAFGNFTSHRVDLVIHDWYNHRVRPVATFTLTE</sequence>
<proteinExistence type="predicted"/>
<protein>
    <recommendedName>
        <fullName evidence="3">2'-5' RNA ligase</fullName>
    </recommendedName>
</protein>
<name>A0A922PVQ9_9LACO</name>
<gene>
    <name evidence="1" type="ORF">FD34_GL001178</name>
</gene>
<organism evidence="1 2">
    <name type="scientific">Limosilactobacillus pontis DSM 8475</name>
    <dbReference type="NCBI Taxonomy" id="1423794"/>
    <lineage>
        <taxon>Bacteria</taxon>
        <taxon>Bacillati</taxon>
        <taxon>Bacillota</taxon>
        <taxon>Bacilli</taxon>
        <taxon>Lactobacillales</taxon>
        <taxon>Lactobacillaceae</taxon>
        <taxon>Limosilactobacillus</taxon>
    </lineage>
</organism>
<comment type="caution">
    <text evidence="1">The sequence shown here is derived from an EMBL/GenBank/DDBJ whole genome shotgun (WGS) entry which is preliminary data.</text>
</comment>
<evidence type="ECO:0008006" key="3">
    <source>
        <dbReference type="Google" id="ProtNLM"/>
    </source>
</evidence>
<dbReference type="EMBL" id="AZGO01000026">
    <property type="protein sequence ID" value="KRM37559.1"/>
    <property type="molecule type" value="Genomic_DNA"/>
</dbReference>
<dbReference type="GeneID" id="87979058"/>
<evidence type="ECO:0000313" key="1">
    <source>
        <dbReference type="EMBL" id="KRM37559.1"/>
    </source>
</evidence>
<dbReference type="InterPro" id="IPR009097">
    <property type="entry name" value="Cyclic_Pdiesterase"/>
</dbReference>
<dbReference type="Gene3D" id="3.90.1140.10">
    <property type="entry name" value="Cyclic phosphodiesterase"/>
    <property type="match status" value="1"/>
</dbReference>
<accession>A0A922PVQ9</accession>
<dbReference type="RefSeq" id="WP_057806110.1">
    <property type="nucleotide sequence ID" value="NZ_AZGO01000026.1"/>
</dbReference>